<name>A0ABD2BAW4_VESMC</name>
<evidence type="ECO:0000256" key="2">
    <source>
        <dbReference type="SAM" id="Phobius"/>
    </source>
</evidence>
<dbReference type="Proteomes" id="UP001607303">
    <property type="component" value="Unassembled WGS sequence"/>
</dbReference>
<feature type="compositionally biased region" description="Basic and acidic residues" evidence="1">
    <location>
        <begin position="80"/>
        <end position="89"/>
    </location>
</feature>
<feature type="compositionally biased region" description="Acidic residues" evidence="1">
    <location>
        <begin position="254"/>
        <end position="273"/>
    </location>
</feature>
<gene>
    <name evidence="3" type="ORF">V1477_015685</name>
</gene>
<evidence type="ECO:0000313" key="3">
    <source>
        <dbReference type="EMBL" id="KAL2729874.1"/>
    </source>
</evidence>
<feature type="compositionally biased region" description="Acidic residues" evidence="1">
    <location>
        <begin position="90"/>
        <end position="102"/>
    </location>
</feature>
<accession>A0ABD2BAW4</accession>
<keyword evidence="2" id="KW-1133">Transmembrane helix</keyword>
<feature type="compositionally biased region" description="Acidic residues" evidence="1">
    <location>
        <begin position="66"/>
        <end position="79"/>
    </location>
</feature>
<protein>
    <submittedName>
        <fullName evidence="3">Uncharacterized protein</fullName>
    </submittedName>
</protein>
<dbReference type="EMBL" id="JAYRBN010000091">
    <property type="protein sequence ID" value="KAL2729874.1"/>
    <property type="molecule type" value="Genomic_DNA"/>
</dbReference>
<feature type="region of interest" description="Disordered" evidence="1">
    <location>
        <begin position="246"/>
        <end position="282"/>
    </location>
</feature>
<feature type="compositionally biased region" description="Basic and acidic residues" evidence="1">
    <location>
        <begin position="347"/>
        <end position="356"/>
    </location>
</feature>
<comment type="caution">
    <text evidence="3">The sequence shown here is derived from an EMBL/GenBank/DDBJ whole genome shotgun (WGS) entry which is preliminary data.</text>
</comment>
<keyword evidence="2" id="KW-0472">Membrane</keyword>
<proteinExistence type="predicted"/>
<reference evidence="3 4" key="1">
    <citation type="journal article" date="2024" name="Ann. Entomol. Soc. Am.">
        <title>Genomic analyses of the southern and eastern yellowjacket wasps (Hymenoptera: Vespidae) reveal evolutionary signatures of social life.</title>
        <authorList>
            <person name="Catto M.A."/>
            <person name="Caine P.B."/>
            <person name="Orr S.E."/>
            <person name="Hunt B.G."/>
            <person name="Goodisman M.A.D."/>
        </authorList>
    </citation>
    <scope>NUCLEOTIDE SEQUENCE [LARGE SCALE GENOMIC DNA]</scope>
    <source>
        <strain evidence="3">232</strain>
        <tissue evidence="3">Head and thorax</tissue>
    </source>
</reference>
<keyword evidence="2" id="KW-0812">Transmembrane</keyword>
<sequence length="366" mass="40285">MVGRPKGGRSSRTVEGSGGMGESFSRGCTGENESQAGLVNTHLRGQSSLLGFPSPPKSTMLRYPLYDDDDDDDDDDEEEASPRGAKEKEEKEEEEEEEEGEEEERRGRGIGASSNLFSVPEDACGCGIYTSKAAKGDIMAWPDFTRCRPYTAIGPPFPSPRPQTRILIGFVIATNAVPAIALGIFNDMTDYLSSFSTLRGLLASTEIPFSGPFFLLFLSKVPAVGCDIFSIPIVLLLRVIEREKTRRGRRRAEEEAEEAEEEEEKKEEEEEEEERRSPKSLKSLKMKRQRFRLLFSSPSEAGLGPGRRYNLRRFQGGPGLRDPGPRSLGQQPSSMKSSASPARGGLKLREVGEEKGGINSFALDSC</sequence>
<evidence type="ECO:0000313" key="4">
    <source>
        <dbReference type="Proteomes" id="UP001607303"/>
    </source>
</evidence>
<keyword evidence="4" id="KW-1185">Reference proteome</keyword>
<feature type="transmembrane region" description="Helical" evidence="2">
    <location>
        <begin position="166"/>
        <end position="185"/>
    </location>
</feature>
<feature type="transmembrane region" description="Helical" evidence="2">
    <location>
        <begin position="213"/>
        <end position="240"/>
    </location>
</feature>
<feature type="region of interest" description="Disordered" evidence="1">
    <location>
        <begin position="1"/>
        <end position="114"/>
    </location>
</feature>
<feature type="compositionally biased region" description="Polar residues" evidence="1">
    <location>
        <begin position="328"/>
        <end position="340"/>
    </location>
</feature>
<organism evidence="3 4">
    <name type="scientific">Vespula maculifrons</name>
    <name type="common">Eastern yellow jacket</name>
    <name type="synonym">Wasp</name>
    <dbReference type="NCBI Taxonomy" id="7453"/>
    <lineage>
        <taxon>Eukaryota</taxon>
        <taxon>Metazoa</taxon>
        <taxon>Ecdysozoa</taxon>
        <taxon>Arthropoda</taxon>
        <taxon>Hexapoda</taxon>
        <taxon>Insecta</taxon>
        <taxon>Pterygota</taxon>
        <taxon>Neoptera</taxon>
        <taxon>Endopterygota</taxon>
        <taxon>Hymenoptera</taxon>
        <taxon>Apocrita</taxon>
        <taxon>Aculeata</taxon>
        <taxon>Vespoidea</taxon>
        <taxon>Vespidae</taxon>
        <taxon>Vespinae</taxon>
        <taxon>Vespula</taxon>
    </lineage>
</organism>
<evidence type="ECO:0000256" key="1">
    <source>
        <dbReference type="SAM" id="MobiDB-lite"/>
    </source>
</evidence>
<dbReference type="AlphaFoldDB" id="A0ABD2BAW4"/>
<feature type="compositionally biased region" description="Polar residues" evidence="1">
    <location>
        <begin position="31"/>
        <end position="49"/>
    </location>
</feature>
<feature type="region of interest" description="Disordered" evidence="1">
    <location>
        <begin position="304"/>
        <end position="366"/>
    </location>
</feature>